<dbReference type="PANTHER" id="PTHR12215:SF10">
    <property type="entry name" value="L-AMINOADIPATE-SEMIALDEHYDE DEHYDROGENASE-PHOSPHOPANTETHEINYL TRANSFERASE"/>
    <property type="match status" value="1"/>
</dbReference>
<accession>A0ABN8UWK4</accession>
<evidence type="ECO:0000259" key="4">
    <source>
        <dbReference type="Pfam" id="PF01648"/>
    </source>
</evidence>
<evidence type="ECO:0000313" key="6">
    <source>
        <dbReference type="Proteomes" id="UP001154015"/>
    </source>
</evidence>
<keyword evidence="6" id="KW-1185">Reference proteome</keyword>
<feature type="domain" description="4'-phosphopantetheinyl transferase" evidence="4">
    <location>
        <begin position="133"/>
        <end position="194"/>
    </location>
</feature>
<proteinExistence type="inferred from homology"/>
<dbReference type="InterPro" id="IPR008278">
    <property type="entry name" value="4-PPantetheinyl_Trfase_dom"/>
</dbReference>
<protein>
    <submittedName>
        <fullName evidence="5">4'-phosphopantetheinyl transferase (EC)</fullName>
        <ecNumber evidence="5">2.7.8.-</ecNumber>
    </submittedName>
</protein>
<dbReference type="SUPFAM" id="SSF56214">
    <property type="entry name" value="4'-phosphopantetheinyl transferase"/>
    <property type="match status" value="2"/>
</dbReference>
<comment type="caution">
    <text evidence="5">The sequence shown here is derived from an EMBL/GenBank/DDBJ whole genome shotgun (WGS) entry which is preliminary data.</text>
</comment>
<evidence type="ECO:0000256" key="3">
    <source>
        <dbReference type="SAM" id="MobiDB-lite"/>
    </source>
</evidence>
<evidence type="ECO:0000256" key="2">
    <source>
        <dbReference type="ARBA" id="ARBA00022679"/>
    </source>
</evidence>
<name>A0ABN8UWK4_STRGL</name>
<reference evidence="5" key="1">
    <citation type="submission" date="2022-03" db="EMBL/GenBank/DDBJ databases">
        <authorList>
            <person name="Leyn A S."/>
        </authorList>
    </citation>
    <scope>NUCLEOTIDE SEQUENCE</scope>
    <source>
        <strain evidence="5">Streptomyces globisporus 4-3</strain>
    </source>
</reference>
<organism evidence="5 6">
    <name type="scientific">Streptomyces globisporus</name>
    <dbReference type="NCBI Taxonomy" id="1908"/>
    <lineage>
        <taxon>Bacteria</taxon>
        <taxon>Bacillati</taxon>
        <taxon>Actinomycetota</taxon>
        <taxon>Actinomycetes</taxon>
        <taxon>Kitasatosporales</taxon>
        <taxon>Streptomycetaceae</taxon>
        <taxon>Streptomyces</taxon>
    </lineage>
</organism>
<dbReference type="Gene3D" id="3.90.470.20">
    <property type="entry name" value="4'-phosphopantetheinyl transferase domain"/>
    <property type="match status" value="1"/>
</dbReference>
<dbReference type="Pfam" id="PF01648">
    <property type="entry name" value="ACPS"/>
    <property type="match status" value="1"/>
</dbReference>
<dbReference type="EMBL" id="CAKXYP010000001">
    <property type="protein sequence ID" value="CAH9413316.1"/>
    <property type="molecule type" value="Genomic_DNA"/>
</dbReference>
<dbReference type="GO" id="GO:0016740">
    <property type="term" value="F:transferase activity"/>
    <property type="evidence" value="ECO:0007669"/>
    <property type="project" value="UniProtKB-KW"/>
</dbReference>
<keyword evidence="2 5" id="KW-0808">Transferase</keyword>
<feature type="region of interest" description="Disordered" evidence="3">
    <location>
        <begin position="244"/>
        <end position="266"/>
    </location>
</feature>
<dbReference type="InterPro" id="IPR050559">
    <property type="entry name" value="P-Pant_transferase_sf"/>
</dbReference>
<dbReference type="EC" id="2.7.8.-" evidence="5"/>
<dbReference type="InterPro" id="IPR037143">
    <property type="entry name" value="4-PPantetheinyl_Trfase_dom_sf"/>
</dbReference>
<dbReference type="Proteomes" id="UP001154015">
    <property type="component" value="Unassembled WGS sequence"/>
</dbReference>
<sequence>MRDPRAPHGDAIRTAPPLMPGVVHLWVLHAEWPGVVEGLGCEGALGTEETARAAAYRSPRDRQTYVVAHLALRSLLSAYTGIAPDRLDLGRAPCPRCRGRHGPPVLRSVPAHAPYFSLSHSHGLAVVALAASPVGVDVQRAVREESALRCLGALHPHERQQLTELNGHQLALGFGELWVRKEAYLKGIGTGLCRGVAADFLGAPTPAAPPRPEGWSVHNVPLPHAGHLAATALRSTAPHRTVIHREATRTHRPTRPAPCTPEGTRT</sequence>
<evidence type="ECO:0000313" key="5">
    <source>
        <dbReference type="EMBL" id="CAH9413316.1"/>
    </source>
</evidence>
<evidence type="ECO:0000256" key="1">
    <source>
        <dbReference type="ARBA" id="ARBA00010990"/>
    </source>
</evidence>
<dbReference type="PANTHER" id="PTHR12215">
    <property type="entry name" value="PHOSPHOPANTETHEINE TRANSFERASE"/>
    <property type="match status" value="1"/>
</dbReference>
<comment type="similarity">
    <text evidence="1">Belongs to the P-Pant transferase superfamily. Gsp/Sfp/HetI/AcpT family.</text>
</comment>
<gene>
    <name evidence="5" type="ORF">SGL43_00314</name>
</gene>